<feature type="signal peptide" evidence="12">
    <location>
        <begin position="1"/>
        <end position="24"/>
    </location>
</feature>
<dbReference type="Pfam" id="PF00593">
    <property type="entry name" value="TonB_dep_Rec_b-barrel"/>
    <property type="match status" value="1"/>
</dbReference>
<evidence type="ECO:0000256" key="10">
    <source>
        <dbReference type="ARBA" id="ARBA00023237"/>
    </source>
</evidence>
<sequence>MDIMKIKSALGATITALLAVNSQAMEVITVHSQHHDTGARLMQIPAQKFATDTADWLDGVVGAGVNKNGPITGLAQYRGMFAQRINVASNGLNFSGAGPNSMDTPLSYTPAIIIANMDIYRGIAPVSAGIDTLGGAIDVNMRRAELDSPLTVNGRINAQDNGSGFNASLAGGAGNSQFAWLAYADTRNSNEQDAKERAIPNSDYQRHQYGVLTTSDLNQGRLFANIHRTDTKQSGTAALPMDIDYIDTTRFELSGEHEISDTTLLWGVGFQDGEHGMDNYQQRALSTAQKARYTLALGRSTSLFAHIKTGAWLWGYDGSINRHDADITNPNNDAFFVENFNNVADDRHSLFTEYTFSHRKLNTTVGARLKYNVADADKVSSTMAMMMPAVATLQTRFNDADKSVSDTTFDVVINNRYTLNSHSDLSYGVAIKERAASYQARYLWLPMQATGGLADGKTYVGNINLKPETAYQANVGWSYTNERLSIKPQLFYQRIDNYIQGTPSEDSVVNMVAMIIWAGRASL</sequence>
<organism evidence="15 16">
    <name type="scientific">Pseudoalteromonas ruthenica</name>
    <dbReference type="NCBI Taxonomy" id="151081"/>
    <lineage>
        <taxon>Bacteria</taxon>
        <taxon>Pseudomonadati</taxon>
        <taxon>Pseudomonadota</taxon>
        <taxon>Gammaproteobacteria</taxon>
        <taxon>Alteromonadales</taxon>
        <taxon>Pseudoalteromonadaceae</taxon>
        <taxon>Pseudoalteromonas</taxon>
    </lineage>
</organism>
<evidence type="ECO:0000256" key="1">
    <source>
        <dbReference type="ARBA" id="ARBA00004571"/>
    </source>
</evidence>
<dbReference type="GO" id="GO:0044718">
    <property type="term" value="P:siderophore transmembrane transport"/>
    <property type="evidence" value="ECO:0007669"/>
    <property type="project" value="TreeGrafter"/>
</dbReference>
<keyword evidence="5" id="KW-0812">Transmembrane</keyword>
<dbReference type="InterPro" id="IPR012910">
    <property type="entry name" value="Plug_dom"/>
</dbReference>
<dbReference type="PANTHER" id="PTHR30069">
    <property type="entry name" value="TONB-DEPENDENT OUTER MEMBRANE RECEPTOR"/>
    <property type="match status" value="1"/>
</dbReference>
<evidence type="ECO:0000256" key="3">
    <source>
        <dbReference type="ARBA" id="ARBA00022448"/>
    </source>
</evidence>
<evidence type="ECO:0000256" key="4">
    <source>
        <dbReference type="ARBA" id="ARBA00022452"/>
    </source>
</evidence>
<keyword evidence="10" id="KW-0998">Cell outer membrane</keyword>
<dbReference type="Proteomes" id="UP000305874">
    <property type="component" value="Unassembled WGS sequence"/>
</dbReference>
<dbReference type="GO" id="GO:0015344">
    <property type="term" value="F:siderophore uptake transmembrane transporter activity"/>
    <property type="evidence" value="ECO:0007669"/>
    <property type="project" value="TreeGrafter"/>
</dbReference>
<proteinExistence type="inferred from homology"/>
<dbReference type="EMBL" id="PNCG01000011">
    <property type="protein sequence ID" value="TMP86715.1"/>
    <property type="molecule type" value="Genomic_DNA"/>
</dbReference>
<dbReference type="GO" id="GO:0009279">
    <property type="term" value="C:cell outer membrane"/>
    <property type="evidence" value="ECO:0007669"/>
    <property type="project" value="UniProtKB-SubCell"/>
</dbReference>
<keyword evidence="9 15" id="KW-0675">Receptor</keyword>
<keyword evidence="6 12" id="KW-0732">Signal</keyword>
<dbReference type="InterPro" id="IPR036942">
    <property type="entry name" value="Beta-barrel_TonB_sf"/>
</dbReference>
<evidence type="ECO:0000256" key="6">
    <source>
        <dbReference type="ARBA" id="ARBA00022729"/>
    </source>
</evidence>
<evidence type="ECO:0000256" key="9">
    <source>
        <dbReference type="ARBA" id="ARBA00023170"/>
    </source>
</evidence>
<dbReference type="PANTHER" id="PTHR30069:SF29">
    <property type="entry name" value="HEMOGLOBIN AND HEMOGLOBIN-HAPTOGLOBIN-BINDING PROTEIN 1-RELATED"/>
    <property type="match status" value="1"/>
</dbReference>
<dbReference type="InterPro" id="IPR000531">
    <property type="entry name" value="Beta-barrel_TonB"/>
</dbReference>
<evidence type="ECO:0000256" key="5">
    <source>
        <dbReference type="ARBA" id="ARBA00022692"/>
    </source>
</evidence>
<dbReference type="InterPro" id="IPR037066">
    <property type="entry name" value="Plug_dom_sf"/>
</dbReference>
<evidence type="ECO:0000256" key="7">
    <source>
        <dbReference type="ARBA" id="ARBA00023077"/>
    </source>
</evidence>
<comment type="subcellular location">
    <subcellularLocation>
        <location evidence="1">Cell outer membrane</location>
        <topology evidence="1">Multi-pass membrane protein</topology>
    </subcellularLocation>
</comment>
<dbReference type="AlphaFoldDB" id="A0A5S3Z4F9"/>
<keyword evidence="3" id="KW-0813">Transport</keyword>
<reference evidence="15 16" key="1">
    <citation type="submission" date="2017-12" db="EMBL/GenBank/DDBJ databases">
        <authorList>
            <person name="Paulsen S."/>
            <person name="Gram L.K."/>
        </authorList>
    </citation>
    <scope>NUCLEOTIDE SEQUENCE [LARGE SCALE GENOMIC DNA]</scope>
    <source>
        <strain evidence="15 16">S2897</strain>
    </source>
</reference>
<dbReference type="InterPro" id="IPR039426">
    <property type="entry name" value="TonB-dep_rcpt-like"/>
</dbReference>
<feature type="chain" id="PRO_5024459170" evidence="12">
    <location>
        <begin position="25"/>
        <end position="523"/>
    </location>
</feature>
<dbReference type="Gene3D" id="2.170.130.10">
    <property type="entry name" value="TonB-dependent receptor, plug domain"/>
    <property type="match status" value="1"/>
</dbReference>
<dbReference type="SUPFAM" id="SSF56935">
    <property type="entry name" value="Porins"/>
    <property type="match status" value="1"/>
</dbReference>
<evidence type="ECO:0000313" key="15">
    <source>
        <dbReference type="EMBL" id="TMP86715.1"/>
    </source>
</evidence>
<evidence type="ECO:0000256" key="12">
    <source>
        <dbReference type="SAM" id="SignalP"/>
    </source>
</evidence>
<keyword evidence="8 11" id="KW-0472">Membrane</keyword>
<evidence type="ECO:0000256" key="8">
    <source>
        <dbReference type="ARBA" id="ARBA00023136"/>
    </source>
</evidence>
<evidence type="ECO:0000256" key="11">
    <source>
        <dbReference type="RuleBase" id="RU003357"/>
    </source>
</evidence>
<feature type="domain" description="TonB-dependent receptor-like beta-barrel" evidence="13">
    <location>
        <begin position="201"/>
        <end position="506"/>
    </location>
</feature>
<evidence type="ECO:0000259" key="14">
    <source>
        <dbReference type="Pfam" id="PF07715"/>
    </source>
</evidence>
<keyword evidence="7 11" id="KW-0798">TonB box</keyword>
<comment type="caution">
    <text evidence="15">The sequence shown here is derived from an EMBL/GenBank/DDBJ whole genome shotgun (WGS) entry which is preliminary data.</text>
</comment>
<dbReference type="Gene3D" id="2.40.170.20">
    <property type="entry name" value="TonB-dependent receptor, beta-barrel domain"/>
    <property type="match status" value="1"/>
</dbReference>
<gene>
    <name evidence="15" type="ORF">CWC05_11915</name>
</gene>
<name>A0A5S3Z4F9_9GAMM</name>
<keyword evidence="4" id="KW-1134">Transmembrane beta strand</keyword>
<evidence type="ECO:0000256" key="2">
    <source>
        <dbReference type="ARBA" id="ARBA00008143"/>
    </source>
</evidence>
<evidence type="ECO:0000259" key="13">
    <source>
        <dbReference type="Pfam" id="PF00593"/>
    </source>
</evidence>
<comment type="similarity">
    <text evidence="2">Belongs to the TonB-dependent receptor family. Hemoglobin/haptoglobin binding protein subfamily.</text>
</comment>
<reference evidence="16" key="2">
    <citation type="submission" date="2019-06" db="EMBL/GenBank/DDBJ databases">
        <title>Co-occurence of chitin degradation, pigmentation and bioactivity in marine Pseudoalteromonas.</title>
        <authorList>
            <person name="Sonnenschein E.C."/>
            <person name="Bech P.K."/>
        </authorList>
    </citation>
    <scope>NUCLEOTIDE SEQUENCE [LARGE SCALE GENOMIC DNA]</scope>
    <source>
        <strain evidence="16">S2897</strain>
    </source>
</reference>
<protein>
    <submittedName>
        <fullName evidence="15">TonB-dependent receptor</fullName>
    </submittedName>
</protein>
<feature type="domain" description="TonB-dependent receptor plug" evidence="14">
    <location>
        <begin position="45"/>
        <end position="136"/>
    </location>
</feature>
<dbReference type="Pfam" id="PF07715">
    <property type="entry name" value="Plug"/>
    <property type="match status" value="1"/>
</dbReference>
<evidence type="ECO:0000313" key="16">
    <source>
        <dbReference type="Proteomes" id="UP000305874"/>
    </source>
</evidence>
<accession>A0A5S3Z4F9</accession>